<evidence type="ECO:0000313" key="1">
    <source>
        <dbReference type="EMBL" id="JAP47740.1"/>
    </source>
</evidence>
<protein>
    <submittedName>
        <fullName evidence="1">Uncharacterized protein</fullName>
    </submittedName>
</protein>
<sequence length="108" mass="13070">MMHSQHACLHTTLRFTLRHYRCLSHSHVTVNYKYQRICKYFLRTIRYRLVLKSLEYIRSCVVQLRKHDYSCKEPRGTIRSTMTYWLMGVRVISVMSFGSVNIRFLKGY</sequence>
<proteinExistence type="predicted"/>
<reference evidence="1" key="1">
    <citation type="submission" date="2016-01" db="EMBL/GenBank/DDBJ databases">
        <title>Reference transcriptome for the parasite Schistocephalus solidus: insights into the molecular evolution of parasitism.</title>
        <authorList>
            <person name="Hebert F.O."/>
            <person name="Grambauer S."/>
            <person name="Barber I."/>
            <person name="Landry C.R."/>
            <person name="Aubin-Horth N."/>
        </authorList>
    </citation>
    <scope>NUCLEOTIDE SEQUENCE</scope>
</reference>
<dbReference type="AlphaFoldDB" id="A0A0X3P8P8"/>
<dbReference type="EMBL" id="GEEE01015246">
    <property type="protein sequence ID" value="JAP47979.1"/>
    <property type="molecule type" value="Transcribed_RNA"/>
</dbReference>
<dbReference type="EMBL" id="GEEE01010831">
    <property type="protein sequence ID" value="JAP52394.1"/>
    <property type="molecule type" value="Transcribed_RNA"/>
</dbReference>
<dbReference type="EMBL" id="GEEE01015485">
    <property type="protein sequence ID" value="JAP47740.1"/>
    <property type="molecule type" value="Transcribed_RNA"/>
</dbReference>
<accession>A0A0X3P8P8</accession>
<organism evidence="1">
    <name type="scientific">Schistocephalus solidus</name>
    <name type="common">Tapeworm</name>
    <dbReference type="NCBI Taxonomy" id="70667"/>
    <lineage>
        <taxon>Eukaryota</taxon>
        <taxon>Metazoa</taxon>
        <taxon>Spiralia</taxon>
        <taxon>Lophotrochozoa</taxon>
        <taxon>Platyhelminthes</taxon>
        <taxon>Cestoda</taxon>
        <taxon>Eucestoda</taxon>
        <taxon>Diphyllobothriidea</taxon>
        <taxon>Diphyllobothriidae</taxon>
        <taxon>Schistocephalus</taxon>
    </lineage>
</organism>
<name>A0A0X3P8P8_SCHSO</name>
<gene>
    <name evidence="1" type="ORF">TR113974</name>
</gene>